<dbReference type="Proteomes" id="UP000887576">
    <property type="component" value="Unplaced"/>
</dbReference>
<organism evidence="1 2">
    <name type="scientific">Panagrolaimus sp. JU765</name>
    <dbReference type="NCBI Taxonomy" id="591449"/>
    <lineage>
        <taxon>Eukaryota</taxon>
        <taxon>Metazoa</taxon>
        <taxon>Ecdysozoa</taxon>
        <taxon>Nematoda</taxon>
        <taxon>Chromadorea</taxon>
        <taxon>Rhabditida</taxon>
        <taxon>Tylenchina</taxon>
        <taxon>Panagrolaimomorpha</taxon>
        <taxon>Panagrolaimoidea</taxon>
        <taxon>Panagrolaimidae</taxon>
        <taxon>Panagrolaimus</taxon>
    </lineage>
</organism>
<protein>
    <submittedName>
        <fullName evidence="2">Uncharacterized protein</fullName>
    </submittedName>
</protein>
<evidence type="ECO:0000313" key="2">
    <source>
        <dbReference type="WBParaSite" id="JU765_v2.g9872.t2"/>
    </source>
</evidence>
<name>A0AC34RTA7_9BILA</name>
<sequence>MLLENIPTKIAIPQNELELYFRDYDIQNETEEQITLFCIKAKNVTKTIPGCGKNFCGIGIKFFKKNNTKTVEAHYCGNDPVYLDLVGESQAKIRIDSTKFMDNGGKNLTFCSWDDHDGEYLIGKVVNIDHRSVQLYSDNLIHDEPSSDKIAKDNKWITPLHIPSERSMDITIPKNDLVLFVVNKQNSASKRDTFFCFKAKNKVDDDMICGNGFCGIRILNDGEGDHKLQHAIYGNVVKQRPFDSNLPDITTIWINKTTITNSDFNETSSNCEWDDHGGKYLTVELRKHENTKVYLMGSEFYRAPDPLTENYEYVECCEGANQHRYSFPNVLTFQNLQVPLMIFLTETFLLLVLRIIYGILVIQKLRRKIIYVTPTLNFDDSYFDEN</sequence>
<dbReference type="WBParaSite" id="JU765_v2.g9872.t2">
    <property type="protein sequence ID" value="JU765_v2.g9872.t2"/>
    <property type="gene ID" value="JU765_v2.g9872"/>
</dbReference>
<reference evidence="2" key="1">
    <citation type="submission" date="2022-11" db="UniProtKB">
        <authorList>
            <consortium name="WormBaseParasite"/>
        </authorList>
    </citation>
    <scope>IDENTIFICATION</scope>
</reference>
<evidence type="ECO:0000313" key="1">
    <source>
        <dbReference type="Proteomes" id="UP000887576"/>
    </source>
</evidence>
<accession>A0AC34RTA7</accession>
<proteinExistence type="predicted"/>